<comment type="subcellular location">
    <subcellularLocation>
        <location evidence="6">Cytoplasm</location>
    </subcellularLocation>
</comment>
<dbReference type="EMBL" id="RKMF01000002">
    <property type="protein sequence ID" value="ROZ64698.1"/>
    <property type="molecule type" value="Genomic_DNA"/>
</dbReference>
<feature type="region of interest" description="Domain II" evidence="6">
    <location>
        <begin position="65"/>
        <end position="142"/>
    </location>
</feature>
<keyword evidence="4 6" id="KW-0233">DNA recombination</keyword>
<dbReference type="GO" id="GO:0006310">
    <property type="term" value="P:DNA recombination"/>
    <property type="evidence" value="ECO:0007669"/>
    <property type="project" value="UniProtKB-UniRule"/>
</dbReference>
<evidence type="ECO:0000256" key="2">
    <source>
        <dbReference type="ARBA" id="ARBA00022763"/>
    </source>
</evidence>
<dbReference type="InterPro" id="IPR010994">
    <property type="entry name" value="RuvA_2-like"/>
</dbReference>
<dbReference type="RefSeq" id="WP_123824052.1">
    <property type="nucleotide sequence ID" value="NZ_RKMF01000002.1"/>
</dbReference>
<evidence type="ECO:0000259" key="8">
    <source>
        <dbReference type="SMART" id="SM00278"/>
    </source>
</evidence>
<feature type="domain" description="Helix-hairpin-helix DNA-binding motif class 1" evidence="8">
    <location>
        <begin position="73"/>
        <end position="92"/>
    </location>
</feature>
<dbReference type="InterPro" id="IPR011114">
    <property type="entry name" value="RuvA_C"/>
</dbReference>
<comment type="similarity">
    <text evidence="6">Belongs to the RuvA family.</text>
</comment>
<evidence type="ECO:0000256" key="7">
    <source>
        <dbReference type="SAM" id="MobiDB-lite"/>
    </source>
</evidence>
<dbReference type="SUPFAM" id="SSF50249">
    <property type="entry name" value="Nucleic acid-binding proteins"/>
    <property type="match status" value="1"/>
</dbReference>
<dbReference type="AlphaFoldDB" id="A0A3N3ZZX7"/>
<accession>A0A3N3ZZX7</accession>
<dbReference type="InterPro" id="IPR036267">
    <property type="entry name" value="RuvA_C_sf"/>
</dbReference>
<dbReference type="InterPro" id="IPR003583">
    <property type="entry name" value="Hlx-hairpin-Hlx_DNA-bd_motif"/>
</dbReference>
<dbReference type="GO" id="GO:0009379">
    <property type="term" value="C:Holliday junction helicase complex"/>
    <property type="evidence" value="ECO:0007669"/>
    <property type="project" value="InterPro"/>
</dbReference>
<proteinExistence type="inferred from homology"/>
<feature type="compositionally biased region" description="Polar residues" evidence="7">
    <location>
        <begin position="206"/>
        <end position="220"/>
    </location>
</feature>
<evidence type="ECO:0000313" key="10">
    <source>
        <dbReference type="Proteomes" id="UP000270616"/>
    </source>
</evidence>
<dbReference type="Gene3D" id="2.40.50.140">
    <property type="entry name" value="Nucleic acid-binding proteins"/>
    <property type="match status" value="1"/>
</dbReference>
<comment type="domain">
    <text evidence="6">Has three domains with a flexible linker between the domains II and III and assumes an 'L' shape. Domain III is highly mobile and contacts RuvB.</text>
</comment>
<dbReference type="Pfam" id="PF07499">
    <property type="entry name" value="RuvA_C"/>
    <property type="match status" value="1"/>
</dbReference>
<dbReference type="Gene3D" id="1.10.150.20">
    <property type="entry name" value="5' to 3' exonuclease, C-terminal subdomain"/>
    <property type="match status" value="1"/>
</dbReference>
<dbReference type="InterPro" id="IPR000085">
    <property type="entry name" value="RuvA"/>
</dbReference>
<evidence type="ECO:0000256" key="3">
    <source>
        <dbReference type="ARBA" id="ARBA00023125"/>
    </source>
</evidence>
<feature type="region of interest" description="Domain III" evidence="6">
    <location>
        <begin position="146"/>
        <end position="226"/>
    </location>
</feature>
<evidence type="ECO:0000256" key="5">
    <source>
        <dbReference type="ARBA" id="ARBA00023204"/>
    </source>
</evidence>
<protein>
    <recommendedName>
        <fullName evidence="6">Holliday junction branch migration complex subunit RuvA</fullName>
    </recommendedName>
</protein>
<feature type="region of interest" description="Disordered" evidence="7">
    <location>
        <begin position="206"/>
        <end position="226"/>
    </location>
</feature>
<comment type="function">
    <text evidence="6">The RuvA-RuvB-RuvC complex processes Holliday junction (HJ) DNA during genetic recombination and DNA repair, while the RuvA-RuvB complex plays an important role in the rescue of blocked DNA replication forks via replication fork reversal (RFR). RuvA specifically binds to HJ cruciform DNA, conferring on it an open structure. The RuvB hexamer acts as an ATP-dependent pump, pulling dsDNA into and through the RuvAB complex. HJ branch migration allows RuvC to scan DNA until it finds its consensus sequence, where it cleaves and resolves the cruciform DNA.</text>
</comment>
<gene>
    <name evidence="6 9" type="primary">ruvA</name>
    <name evidence="9" type="ORF">EDL96_02340</name>
</gene>
<organism evidence="9 10">
    <name type="scientific">Kocuria soli</name>
    <dbReference type="NCBI Taxonomy" id="2485125"/>
    <lineage>
        <taxon>Bacteria</taxon>
        <taxon>Bacillati</taxon>
        <taxon>Actinomycetota</taxon>
        <taxon>Actinomycetes</taxon>
        <taxon>Micrococcales</taxon>
        <taxon>Micrococcaceae</taxon>
        <taxon>Kocuria</taxon>
    </lineage>
</organism>
<evidence type="ECO:0000256" key="6">
    <source>
        <dbReference type="HAMAP-Rule" id="MF_00031"/>
    </source>
</evidence>
<dbReference type="SMART" id="SM00278">
    <property type="entry name" value="HhH1"/>
    <property type="match status" value="2"/>
</dbReference>
<dbReference type="HAMAP" id="MF_00031">
    <property type="entry name" value="DNA_HJ_migration_RuvA"/>
    <property type="match status" value="1"/>
</dbReference>
<keyword evidence="5 6" id="KW-0234">DNA repair</keyword>
<evidence type="ECO:0000256" key="1">
    <source>
        <dbReference type="ARBA" id="ARBA00022490"/>
    </source>
</evidence>
<dbReference type="GO" id="GO:0000400">
    <property type="term" value="F:four-way junction DNA binding"/>
    <property type="evidence" value="ECO:0007669"/>
    <property type="project" value="UniProtKB-UniRule"/>
</dbReference>
<keyword evidence="3 6" id="KW-0238">DNA-binding</keyword>
<dbReference type="GO" id="GO:0006281">
    <property type="term" value="P:DNA repair"/>
    <property type="evidence" value="ECO:0007669"/>
    <property type="project" value="UniProtKB-UniRule"/>
</dbReference>
<dbReference type="GO" id="GO:0005737">
    <property type="term" value="C:cytoplasm"/>
    <property type="evidence" value="ECO:0007669"/>
    <property type="project" value="UniProtKB-SubCell"/>
</dbReference>
<dbReference type="OrthoDB" id="5293449at2"/>
<feature type="region of interest" description="Domain I" evidence="6">
    <location>
        <begin position="1"/>
        <end position="64"/>
    </location>
</feature>
<dbReference type="SUPFAM" id="SSF47781">
    <property type="entry name" value="RuvA domain 2-like"/>
    <property type="match status" value="1"/>
</dbReference>
<feature type="domain" description="Helix-hairpin-helix DNA-binding motif class 1" evidence="8">
    <location>
        <begin position="108"/>
        <end position="127"/>
    </location>
</feature>
<reference evidence="9 10" key="1">
    <citation type="submission" date="2018-10" db="EMBL/GenBank/DDBJ databases">
        <title>Kocuria sp. M5W7-7, whole genome shotgun sequence.</title>
        <authorList>
            <person name="Tuo L."/>
        </authorList>
    </citation>
    <scope>NUCLEOTIDE SEQUENCE [LARGE SCALE GENOMIC DNA]</scope>
    <source>
        <strain evidence="9 10">M5W7-7</strain>
    </source>
</reference>
<dbReference type="Pfam" id="PF01330">
    <property type="entry name" value="RuvA_N"/>
    <property type="match status" value="1"/>
</dbReference>
<dbReference type="CDD" id="cd14332">
    <property type="entry name" value="UBA_RuvA_C"/>
    <property type="match status" value="1"/>
</dbReference>
<dbReference type="Proteomes" id="UP000270616">
    <property type="component" value="Unassembled WGS sequence"/>
</dbReference>
<evidence type="ECO:0000313" key="9">
    <source>
        <dbReference type="EMBL" id="ROZ64698.1"/>
    </source>
</evidence>
<sequence length="226" mass="23198">MIAAVRGAVLHKGLNTVVVDVQGLGLEIQVSPSTVAGLHEGREARLATTYVARKDDSPLLFGFATADEKDVFETMLGVSGIGPRTALAVLATLGPDDVRTAIATGDPKAFTAVPGIGPKGAKRIVLELADKLVPADPGPTTSATPAGPQQPLWRLQVTEALVGLGWNEKDAGSAIDDALEGREELADGGDVSLILRTVLAWLGARASTSSTHNPAQNSSRPAGKGA</sequence>
<dbReference type="Gene3D" id="1.10.8.10">
    <property type="entry name" value="DNA helicase RuvA subunit, C-terminal domain"/>
    <property type="match status" value="1"/>
</dbReference>
<keyword evidence="2 6" id="KW-0227">DNA damage</keyword>
<dbReference type="InterPro" id="IPR012340">
    <property type="entry name" value="NA-bd_OB-fold"/>
</dbReference>
<comment type="subunit">
    <text evidence="6">Homotetramer. Forms an RuvA(8)-RuvB(12)-Holliday junction (HJ) complex. HJ DNA is sandwiched between 2 RuvA tetramers; dsDNA enters through RuvA and exits via RuvB. An RuvB hexamer assembles on each DNA strand where it exits the tetramer. Each RuvB hexamer is contacted by two RuvA subunits (via domain III) on 2 adjacent RuvB subunits; this complex drives branch migration. In the full resolvosome a probable DNA-RuvA(4)-RuvB(12)-RuvC(2) complex forms which resolves the HJ.</text>
</comment>
<keyword evidence="1 6" id="KW-0963">Cytoplasm</keyword>
<dbReference type="GO" id="GO:0005524">
    <property type="term" value="F:ATP binding"/>
    <property type="evidence" value="ECO:0007669"/>
    <property type="project" value="InterPro"/>
</dbReference>
<dbReference type="GO" id="GO:0048476">
    <property type="term" value="C:Holliday junction resolvase complex"/>
    <property type="evidence" value="ECO:0007669"/>
    <property type="project" value="UniProtKB-UniRule"/>
</dbReference>
<comment type="caution">
    <text evidence="9">The sequence shown here is derived from an EMBL/GenBank/DDBJ whole genome shotgun (WGS) entry which is preliminary data.</text>
</comment>
<dbReference type="InterPro" id="IPR013849">
    <property type="entry name" value="DNA_helicase_Holl-junc_RuvA_I"/>
</dbReference>
<evidence type="ECO:0000256" key="4">
    <source>
        <dbReference type="ARBA" id="ARBA00023172"/>
    </source>
</evidence>
<dbReference type="NCBIfam" id="TIGR00084">
    <property type="entry name" value="ruvA"/>
    <property type="match status" value="1"/>
</dbReference>
<dbReference type="SUPFAM" id="SSF46929">
    <property type="entry name" value="DNA helicase RuvA subunit, C-terminal domain"/>
    <property type="match status" value="1"/>
</dbReference>
<keyword evidence="10" id="KW-1185">Reference proteome</keyword>
<dbReference type="Pfam" id="PF14520">
    <property type="entry name" value="HHH_5"/>
    <property type="match status" value="1"/>
</dbReference>
<dbReference type="GO" id="GO:0009378">
    <property type="term" value="F:four-way junction helicase activity"/>
    <property type="evidence" value="ECO:0007669"/>
    <property type="project" value="InterPro"/>
</dbReference>
<comment type="caution">
    <text evidence="6">Lacks conserved residue(s) required for the propagation of feature annotation.</text>
</comment>
<name>A0A3N3ZZX7_9MICC</name>